<proteinExistence type="predicted"/>
<dbReference type="GeneID" id="83618851"/>
<feature type="compositionally biased region" description="Low complexity" evidence="1">
    <location>
        <begin position="87"/>
        <end position="97"/>
    </location>
</feature>
<gene>
    <name evidence="2" type="ORF">OCS65_00495</name>
</gene>
<evidence type="ECO:0008006" key="4">
    <source>
        <dbReference type="Google" id="ProtNLM"/>
    </source>
</evidence>
<feature type="region of interest" description="Disordered" evidence="1">
    <location>
        <begin position="1"/>
        <end position="28"/>
    </location>
</feature>
<dbReference type="RefSeq" id="WP_263510394.1">
    <property type="nucleotide sequence ID" value="NZ_CP106982.1"/>
</dbReference>
<evidence type="ECO:0000313" key="2">
    <source>
        <dbReference type="EMBL" id="UYF97119.1"/>
    </source>
</evidence>
<dbReference type="AlphaFoldDB" id="A0AA46PM50"/>
<feature type="region of interest" description="Disordered" evidence="1">
    <location>
        <begin position="79"/>
        <end position="104"/>
    </location>
</feature>
<name>A0AA46PM50_9NOCA</name>
<evidence type="ECO:0000256" key="1">
    <source>
        <dbReference type="SAM" id="MobiDB-lite"/>
    </source>
</evidence>
<protein>
    <recommendedName>
        <fullName evidence="4">MarR family transcriptional regulator</fullName>
    </recommendedName>
</protein>
<reference evidence="2" key="1">
    <citation type="submission" date="2022-09" db="EMBL/GenBank/DDBJ databases">
        <title>The genome sequence of Rhodococcus aetherivorans N1.</title>
        <authorList>
            <person name="Jiang W."/>
        </authorList>
    </citation>
    <scope>NUCLEOTIDE SEQUENCE</scope>
    <source>
        <strain evidence="2">N1</strain>
    </source>
</reference>
<evidence type="ECO:0000313" key="3">
    <source>
        <dbReference type="Proteomes" id="UP001163947"/>
    </source>
</evidence>
<dbReference type="Proteomes" id="UP001163947">
    <property type="component" value="Chromosome"/>
</dbReference>
<dbReference type="EMBL" id="CP106982">
    <property type="protein sequence ID" value="UYF97119.1"/>
    <property type="molecule type" value="Genomic_DNA"/>
</dbReference>
<sequence>MDRRPTGGCGRRSSRRAHPRPRGGIARKFRITAGGVRRLDDERARSVAGLERVLVDWDPAEVAEFTRWLERFDTDLERLAGHPWPRPVSSPGSSPSHPEGRSGS</sequence>
<organism evidence="2 3">
    <name type="scientific">Rhodococcus aetherivorans</name>
    <dbReference type="NCBI Taxonomy" id="191292"/>
    <lineage>
        <taxon>Bacteria</taxon>
        <taxon>Bacillati</taxon>
        <taxon>Actinomycetota</taxon>
        <taxon>Actinomycetes</taxon>
        <taxon>Mycobacteriales</taxon>
        <taxon>Nocardiaceae</taxon>
        <taxon>Rhodococcus</taxon>
    </lineage>
</organism>
<feature type="compositionally biased region" description="Basic residues" evidence="1">
    <location>
        <begin position="12"/>
        <end position="28"/>
    </location>
</feature>
<accession>A0AA46PM50</accession>